<dbReference type="EMBL" id="CP112998">
    <property type="protein sequence ID" value="WAC10281.1"/>
    <property type="molecule type" value="Genomic_DNA"/>
</dbReference>
<dbReference type="RefSeq" id="WP_244823873.1">
    <property type="nucleotide sequence ID" value="NZ_CP112998.1"/>
</dbReference>
<evidence type="ECO:0000256" key="1">
    <source>
        <dbReference type="SAM" id="Phobius"/>
    </source>
</evidence>
<organism evidence="2 3">
    <name type="scientific">Dyadobacter pollutisoli</name>
    <dbReference type="NCBI Taxonomy" id="2910158"/>
    <lineage>
        <taxon>Bacteria</taxon>
        <taxon>Pseudomonadati</taxon>
        <taxon>Bacteroidota</taxon>
        <taxon>Cytophagia</taxon>
        <taxon>Cytophagales</taxon>
        <taxon>Spirosomataceae</taxon>
        <taxon>Dyadobacter</taxon>
    </lineage>
</organism>
<feature type="transmembrane region" description="Helical" evidence="1">
    <location>
        <begin position="58"/>
        <end position="76"/>
    </location>
</feature>
<dbReference type="KEGG" id="dpf:ON006_21295"/>
<feature type="transmembrane region" description="Helical" evidence="1">
    <location>
        <begin position="29"/>
        <end position="51"/>
    </location>
</feature>
<gene>
    <name evidence="2" type="ORF">ON006_21295</name>
</gene>
<keyword evidence="1" id="KW-1133">Transmembrane helix</keyword>
<keyword evidence="3" id="KW-1185">Reference proteome</keyword>
<accession>A0A9E8N848</accession>
<dbReference type="AlphaFoldDB" id="A0A9E8N848"/>
<reference evidence="2" key="1">
    <citation type="submission" date="2022-11" db="EMBL/GenBank/DDBJ databases">
        <title>Dyadobacter pollutisoli sp. nov., isolated from plastic dumped soil.</title>
        <authorList>
            <person name="Kim J.M."/>
            <person name="Kim K.R."/>
            <person name="Lee J.K."/>
            <person name="Hao L."/>
            <person name="Jeon C.O."/>
        </authorList>
    </citation>
    <scope>NUCLEOTIDE SEQUENCE</scope>
    <source>
        <strain evidence="2">U1</strain>
    </source>
</reference>
<proteinExistence type="predicted"/>
<sequence>MTNLTEPASNNGIFQKIRKWAIEHPYHSMGFGFFLIALGVLTDIFIIHHILTSAFSHFLIIAGEAVFVMFFLHMYVEELNAKGQQDIITSLVTSLSEDMKGEVGSLMSDFRTEGNQTARRLKKNLFSAILQDKMPRKFVKRILKAGFFNSSILRENLQVKYKLKLDKDELEIINELVFTVVYVSGQEETLKYDMPFTLSDTPEVSYEFSRASFQPMWVDEKPIHLDKNTHFKKNGENAGQMNDEFSLVDPIILEKNKPIKVQQRFIARHRNFTFNNAMQDIFYVNHHTLNIKISFKLPDGLAVDVFPTFPKSLLKGRVIDPFSDTIKYKKIPFLAPGQGFLFSIKKEAPKEIV</sequence>
<evidence type="ECO:0000313" key="2">
    <source>
        <dbReference type="EMBL" id="WAC10281.1"/>
    </source>
</evidence>
<keyword evidence="1" id="KW-0812">Transmembrane</keyword>
<protein>
    <submittedName>
        <fullName evidence="2">Uncharacterized protein</fullName>
    </submittedName>
</protein>
<dbReference type="Proteomes" id="UP001164653">
    <property type="component" value="Chromosome"/>
</dbReference>
<evidence type="ECO:0000313" key="3">
    <source>
        <dbReference type="Proteomes" id="UP001164653"/>
    </source>
</evidence>
<keyword evidence="1" id="KW-0472">Membrane</keyword>
<name>A0A9E8N848_9BACT</name>